<evidence type="ECO:0000256" key="1">
    <source>
        <dbReference type="SAM" id="MobiDB-lite"/>
    </source>
</evidence>
<dbReference type="AlphaFoldDB" id="A0A1B8Y880"/>
<accession>A0A1B8Y880</accession>
<organism evidence="2">
    <name type="scientific">Xenopus tropicalis</name>
    <name type="common">Western clawed frog</name>
    <name type="synonym">Silurana tropicalis</name>
    <dbReference type="NCBI Taxonomy" id="8364"/>
    <lineage>
        <taxon>Eukaryota</taxon>
        <taxon>Metazoa</taxon>
        <taxon>Chordata</taxon>
        <taxon>Craniata</taxon>
        <taxon>Vertebrata</taxon>
        <taxon>Euteleostomi</taxon>
        <taxon>Amphibia</taxon>
        <taxon>Batrachia</taxon>
        <taxon>Anura</taxon>
        <taxon>Pipoidea</taxon>
        <taxon>Pipidae</taxon>
        <taxon>Xenopodinae</taxon>
        <taxon>Xenopus</taxon>
        <taxon>Silurana</taxon>
    </lineage>
</organism>
<evidence type="ECO:0000313" key="2">
    <source>
        <dbReference type="EMBL" id="OCA19173.1"/>
    </source>
</evidence>
<protein>
    <submittedName>
        <fullName evidence="2">Uncharacterized protein</fullName>
    </submittedName>
</protein>
<reference evidence="2" key="2">
    <citation type="journal article" date="2010" name="Science">
        <title>The genome of the Western clawed frog Xenopus tropicalis.</title>
        <authorList>
            <person name="Hellsten U."/>
            <person name="Harland R.M."/>
            <person name="Gilchrist M.J."/>
            <person name="Hendrix D."/>
            <person name="Jurka J."/>
            <person name="Kapitonov V."/>
            <person name="Ovcharenko I."/>
            <person name="Putnam N.H."/>
            <person name="Shu S."/>
            <person name="Taher L."/>
            <person name="Blitz I.L."/>
            <person name="Blumberg B."/>
            <person name="Dichmann D.S."/>
            <person name="Dubchak I."/>
            <person name="Amaya E."/>
            <person name="Detter J.C."/>
            <person name="Fletcher R."/>
            <person name="Gerhard D.S."/>
            <person name="Goodstein D."/>
            <person name="Graves T."/>
            <person name="Grigoriev I.V."/>
            <person name="Grimwood J."/>
            <person name="Kawashima T."/>
            <person name="Lindquist E."/>
            <person name="Lucas S.M."/>
            <person name="Mead P.E."/>
            <person name="Mitros T."/>
            <person name="Ogino H."/>
            <person name="Ohta Y."/>
            <person name="Poliakov A.V."/>
            <person name="Pollet N."/>
            <person name="Robert J."/>
            <person name="Salamov A."/>
            <person name="Sater A.K."/>
            <person name="Schmutz J."/>
            <person name="Terry A."/>
            <person name="Vize P.D."/>
            <person name="Warren W.C."/>
            <person name="Wells D."/>
            <person name="Wills A."/>
            <person name="Wilson R.K."/>
            <person name="Zimmerman L.B."/>
            <person name="Zorn A.M."/>
            <person name="Grainger R."/>
            <person name="Grammer T."/>
            <person name="Khokha M.K."/>
            <person name="Richardson P.M."/>
            <person name="Rokhsar D.S."/>
        </authorList>
    </citation>
    <scope>NUCLEOTIDE SEQUENCE [LARGE SCALE GENOMIC DNA]</scope>
    <source>
        <strain evidence="2">Nigerian</strain>
    </source>
</reference>
<proteinExistence type="predicted"/>
<sequence length="127" mass="12899">MGGEEEGDTGGRLLRETDSAPEAVESAALALESVHHIHGGNGLPLGVLGVGDGVPDDILQENLEDPPSLLIDEARDALDSPSPCQAADGGLGDALDVIPQHLPVPLGASFPQTLPAFAASGHLKLTE</sequence>
<reference evidence="2" key="1">
    <citation type="submission" date="2009-11" db="EMBL/GenBank/DDBJ databases">
        <authorList>
            <consortium name="US DOE Joint Genome Institute (JGI-PGF)"/>
            <person name="Ottilar R."/>
            <person name="Schmutz J."/>
            <person name="Salamov A."/>
            <person name="Cheng J.F."/>
            <person name="Lucas S."/>
            <person name="Pitluck S."/>
            <person name="Gundlach H."/>
            <person name="Guo Y."/>
            <person name="Haberer G."/>
            <person name="Nasrallah J."/>
            <person name="Mayer K.F.X."/>
            <person name="van de Peer Y."/>
            <person name="Weigel D."/>
            <person name="Grigoriev I.V."/>
        </authorList>
    </citation>
    <scope>NUCLEOTIDE SEQUENCE</scope>
    <source>
        <strain evidence="2">Nigerian</strain>
    </source>
</reference>
<reference evidence="2" key="3">
    <citation type="submission" date="2016-05" db="EMBL/GenBank/DDBJ databases">
        <title>WGS assembly of Xenopus tropicalis.</title>
        <authorList>
            <person name="Sessions A."/>
            <person name="Jenkins J."/>
            <person name="Mitros T."/>
            <person name="Lyons J.T."/>
            <person name="Dichmann D.S."/>
            <person name="Robert J."/>
            <person name="Harland R.M."/>
            <person name="Rokhsar D.S."/>
        </authorList>
    </citation>
    <scope>NUCLEOTIDE SEQUENCE</scope>
    <source>
        <strain evidence="2">Nigerian</strain>
    </source>
</reference>
<dbReference type="EMBL" id="KV460385">
    <property type="protein sequence ID" value="OCA19173.1"/>
    <property type="molecule type" value="Genomic_DNA"/>
</dbReference>
<gene>
    <name evidence="2" type="ORF">XENTR_v90029534mg</name>
</gene>
<name>A0A1B8Y880_XENTR</name>
<feature type="region of interest" description="Disordered" evidence="1">
    <location>
        <begin position="1"/>
        <end position="21"/>
    </location>
</feature>